<gene>
    <name evidence="1" type="ORF">GAK29_03430</name>
</gene>
<reference evidence="2" key="1">
    <citation type="journal article" date="2020" name="MBio">
        <title>Horizontal gene transfer to a defensive symbiont with a reduced genome amongst a multipartite beetle microbiome.</title>
        <authorList>
            <person name="Waterworth S.C."/>
            <person name="Florez L.V."/>
            <person name="Rees E.R."/>
            <person name="Hertweck C."/>
            <person name="Kaltenpoth M."/>
            <person name="Kwan J.C."/>
        </authorList>
    </citation>
    <scope>NUCLEOTIDE SEQUENCE [LARGE SCALE GENOMIC DNA]</scope>
</reference>
<accession>A0A833ULA0</accession>
<dbReference type="EMBL" id="WNDP01000108">
    <property type="protein sequence ID" value="KAF1021258.1"/>
    <property type="molecule type" value="Genomic_DNA"/>
</dbReference>
<evidence type="ECO:0000313" key="2">
    <source>
        <dbReference type="Proteomes" id="UP000490535"/>
    </source>
</evidence>
<proteinExistence type="predicted"/>
<dbReference type="Proteomes" id="UP000490535">
    <property type="component" value="Unassembled WGS sequence"/>
</dbReference>
<dbReference type="AlphaFoldDB" id="A0A833ULA0"/>
<sequence length="173" mass="20699">MSYIYVITPLTHFYRYIRPELEKYNIEMMMEYFDSNQQIQIKAITTKNLQTQLLEYDHRNLGFYFLDKAQKINKHQIYDDEYCIYAIEGRGGRETEKALEKITLRVISKTPDKNIKRFFNAIKRKLNLDENFAQGIQGGSRLHQQHYYLKSYVGEKVFKSDFYNDKAPALIPK</sequence>
<evidence type="ECO:0000313" key="1">
    <source>
        <dbReference type="EMBL" id="KAF1021258.1"/>
    </source>
</evidence>
<organism evidence="1 2">
    <name type="scientific">Acinetobacter bereziniae</name>
    <name type="common">Acinetobacter genomosp. 10</name>
    <dbReference type="NCBI Taxonomy" id="106648"/>
    <lineage>
        <taxon>Bacteria</taxon>
        <taxon>Pseudomonadati</taxon>
        <taxon>Pseudomonadota</taxon>
        <taxon>Gammaproteobacteria</taxon>
        <taxon>Moraxellales</taxon>
        <taxon>Moraxellaceae</taxon>
        <taxon>Acinetobacter</taxon>
    </lineage>
</organism>
<protein>
    <submittedName>
        <fullName evidence="1">Uncharacterized protein</fullName>
    </submittedName>
</protein>
<name>A0A833ULA0_ACIBZ</name>
<comment type="caution">
    <text evidence="1">The sequence shown here is derived from an EMBL/GenBank/DDBJ whole genome shotgun (WGS) entry which is preliminary data.</text>
</comment>